<keyword evidence="2" id="KW-1185">Reference proteome</keyword>
<comment type="caution">
    <text evidence="1">The sequence shown here is derived from an EMBL/GenBank/DDBJ whole genome shotgun (WGS) entry which is preliminary data.</text>
</comment>
<dbReference type="EMBL" id="MU003540">
    <property type="protein sequence ID" value="KAF2464095.1"/>
    <property type="molecule type" value="Genomic_DNA"/>
</dbReference>
<organism evidence="1 2">
    <name type="scientific">Lindgomyces ingoldianus</name>
    <dbReference type="NCBI Taxonomy" id="673940"/>
    <lineage>
        <taxon>Eukaryota</taxon>
        <taxon>Fungi</taxon>
        <taxon>Dikarya</taxon>
        <taxon>Ascomycota</taxon>
        <taxon>Pezizomycotina</taxon>
        <taxon>Dothideomycetes</taxon>
        <taxon>Pleosporomycetidae</taxon>
        <taxon>Pleosporales</taxon>
        <taxon>Lindgomycetaceae</taxon>
        <taxon>Lindgomyces</taxon>
    </lineage>
</organism>
<gene>
    <name evidence="1" type="ORF">BDR25DRAFT_362021</name>
</gene>
<evidence type="ECO:0000313" key="2">
    <source>
        <dbReference type="Proteomes" id="UP000799755"/>
    </source>
</evidence>
<evidence type="ECO:0000313" key="1">
    <source>
        <dbReference type="EMBL" id="KAF2464095.1"/>
    </source>
</evidence>
<proteinExistence type="predicted"/>
<protein>
    <submittedName>
        <fullName evidence="1">Uncharacterized protein</fullName>
    </submittedName>
</protein>
<accession>A0ACB6QC67</accession>
<reference evidence="1" key="1">
    <citation type="journal article" date="2020" name="Stud. Mycol.">
        <title>101 Dothideomycetes genomes: a test case for predicting lifestyles and emergence of pathogens.</title>
        <authorList>
            <person name="Haridas S."/>
            <person name="Albert R."/>
            <person name="Binder M."/>
            <person name="Bloem J."/>
            <person name="Labutti K."/>
            <person name="Salamov A."/>
            <person name="Andreopoulos B."/>
            <person name="Baker S."/>
            <person name="Barry K."/>
            <person name="Bills G."/>
            <person name="Bluhm B."/>
            <person name="Cannon C."/>
            <person name="Castanera R."/>
            <person name="Culley D."/>
            <person name="Daum C."/>
            <person name="Ezra D."/>
            <person name="Gonzalez J."/>
            <person name="Henrissat B."/>
            <person name="Kuo A."/>
            <person name="Liang C."/>
            <person name="Lipzen A."/>
            <person name="Lutzoni F."/>
            <person name="Magnuson J."/>
            <person name="Mondo S."/>
            <person name="Nolan M."/>
            <person name="Ohm R."/>
            <person name="Pangilinan J."/>
            <person name="Park H.-J."/>
            <person name="Ramirez L."/>
            <person name="Alfaro M."/>
            <person name="Sun H."/>
            <person name="Tritt A."/>
            <person name="Yoshinaga Y."/>
            <person name="Zwiers L.-H."/>
            <person name="Turgeon B."/>
            <person name="Goodwin S."/>
            <person name="Spatafora J."/>
            <person name="Crous P."/>
            <person name="Grigoriev I."/>
        </authorList>
    </citation>
    <scope>NUCLEOTIDE SEQUENCE</scope>
    <source>
        <strain evidence="1">ATCC 200398</strain>
    </source>
</reference>
<name>A0ACB6QC67_9PLEO</name>
<dbReference type="Proteomes" id="UP000799755">
    <property type="component" value="Unassembled WGS sequence"/>
</dbReference>
<sequence>MLIYKAQVIQPPNRLVSDFDSHLEKMPLFQEFPSSGAIMPTDAQWILTLRDESTTPFQLILSLYILYAGNRSWAFLQQMVLRSAVPKLPDSCEERCNVPLSEVGPTSEDVDHPPPSAQESGSDVNVKDISPKEAMEAYWGVRSNKPRIRAMQRYGATVRRNLAISAFFVCVFTLILAPLIFYLASEGGNKNPLVVSKRNRSCGQGLYTDAVPATKHYLDCLETKGCKMDILGQLFPETIVSDSDCPFPSNICIKGQKSVRLEHKLLPRDIGYNSPSRISFNHALTCSPINLDPFTKWPTIKLNDLAGCPKLGFLAFINTRHERYNFSIAGQYVDTICTLNGPNKFSSNYSGWKGQNKDRIYRQGMGLHPIPSKIPLDRDEHRLISPHLYRANGTSFVTLFYAGPTRFTAGGTEDPIEDPIFSAHRVAPGDWPSSLYPDREATALACVEQFRFCNPQGNCSTWTGINDDDLFTCDKGFPTGLECIPRFRTDWHDSTNPITEDLFLMAHILFFRSSVQRYLKENPRFLKAKGQGQREVWVDRTSQWKIEVQAWFEASFVRARTVLYNIITRDEFSYGTEWWDLFLFYAIHHNKALCQSLLFRSPKHTNYNVFGLMTTLLPISIPVFWDVYRKRSTVLGAIVKGYNWIACAAKLTYNVLSSGSTYRACAPNAPIRQMRQQNASIFTTSQLHQYGTN</sequence>